<dbReference type="EMBL" id="CP018258">
    <property type="protein sequence ID" value="APV44971.1"/>
    <property type="molecule type" value="Genomic_DNA"/>
</dbReference>
<proteinExistence type="predicted"/>
<dbReference type="Proteomes" id="UP000185934">
    <property type="component" value="Chromosome"/>
</dbReference>
<reference evidence="3" key="1">
    <citation type="submission" date="2016-11" db="EMBL/GenBank/DDBJ databases">
        <title>Dehalogenimonas formicexedens sp. nov., a chlorinated alkane respiring bacterium isolated from contaminated groundwater.</title>
        <authorList>
            <person name="Key T.A."/>
            <person name="Bowman K.S."/>
            <person name="Lee I."/>
            <person name="Chun J."/>
            <person name="Albuquerque L."/>
            <person name="da Costa M.S."/>
            <person name="Rainey F.A."/>
            <person name="Moe W.M."/>
        </authorList>
    </citation>
    <scope>NUCLEOTIDE SEQUENCE [LARGE SCALE GENOMIC DNA]</scope>
    <source>
        <strain evidence="3">NSZ-14</strain>
    </source>
</reference>
<keyword evidence="1" id="KW-1133">Transmembrane helix</keyword>
<dbReference type="KEGG" id="dfo:Dform_01650"/>
<dbReference type="OrthoDB" id="2168381at2"/>
<feature type="transmembrane region" description="Helical" evidence="1">
    <location>
        <begin position="79"/>
        <end position="103"/>
    </location>
</feature>
<keyword evidence="3" id="KW-1185">Reference proteome</keyword>
<keyword evidence="1" id="KW-0472">Membrane</keyword>
<feature type="transmembrane region" description="Helical" evidence="1">
    <location>
        <begin position="45"/>
        <end position="67"/>
    </location>
</feature>
<protein>
    <submittedName>
        <fullName evidence="2">Uncharacterized protein</fullName>
    </submittedName>
</protein>
<accession>A0A1P8F919</accession>
<dbReference type="AlphaFoldDB" id="A0A1P8F919"/>
<keyword evidence="1" id="KW-0812">Transmembrane</keyword>
<evidence type="ECO:0000256" key="1">
    <source>
        <dbReference type="SAM" id="Phobius"/>
    </source>
</evidence>
<dbReference type="STRING" id="1839801.Dform_01650"/>
<evidence type="ECO:0000313" key="3">
    <source>
        <dbReference type="Proteomes" id="UP000185934"/>
    </source>
</evidence>
<organism evidence="2 3">
    <name type="scientific">Dehalogenimonas formicexedens</name>
    <dbReference type="NCBI Taxonomy" id="1839801"/>
    <lineage>
        <taxon>Bacteria</taxon>
        <taxon>Bacillati</taxon>
        <taxon>Chloroflexota</taxon>
        <taxon>Dehalococcoidia</taxon>
        <taxon>Dehalococcoidales</taxon>
        <taxon>Dehalococcoidaceae</taxon>
        <taxon>Dehalogenimonas</taxon>
    </lineage>
</organism>
<gene>
    <name evidence="2" type="ORF">Dform_01650</name>
</gene>
<evidence type="ECO:0000313" key="2">
    <source>
        <dbReference type="EMBL" id="APV44971.1"/>
    </source>
</evidence>
<dbReference type="RefSeq" id="WP_076004578.1">
    <property type="nucleotide sequence ID" value="NZ_CP018258.1"/>
</dbReference>
<feature type="transmembrane region" description="Helical" evidence="1">
    <location>
        <begin position="12"/>
        <end position="33"/>
    </location>
</feature>
<sequence length="104" mass="10867">MSFLPKTALGKWSVWLIVAFFALVAIGRALVAIEQDGSEIASTSALPVIASVSAMIAGIASFITGVLSIARSRERALTVFLAAGAGGLLILMTIVMFLVSGWFH</sequence>
<name>A0A1P8F919_9CHLR</name>